<sequence length="428" mass="50838">MKKMHLDIINFLFDKNRELINNKETILNLLLENYESLINSLKEYKLSKPPRINIFKLIDIEELERKNSTILYELLKININNENVRFNFINSFLQYIFKEDIINDSNETFEIEKEYSPKGTQKSIDLYIHNRNFSVIIENKINSGDNGDNQLLNYIKYVKDEISHNNIYIIYLTRGGYLPSENSLPTKERIKLKNKFINISHRNIADWLKYIIYEDENCNFIHMKEYDNLKSAIVQIIEEEEYLSSSSEEDTFMQDKLKELLQSNDAYNNISTPEEAQEYIDLIESTIEILRHQKTDNMQDYIDYIKKVSDILREDKKYKFEIEDSDTIKDNLFNKNFSHTIYKGSDQIEGLYIILVLKYNHISVGFDTGGIKKRELGNIIEKIKNYKIKWLNINDNEGIWYDIDINNKSAEDTASKMKELYDALKNIK</sequence>
<dbReference type="OrthoDB" id="307259at2"/>
<gene>
    <name evidence="1" type="ORF">BRSU_1661</name>
</gene>
<dbReference type="EMBL" id="CVLB01000001">
    <property type="protein sequence ID" value="CRF33774.1"/>
    <property type="molecule type" value="Genomic_DNA"/>
</dbReference>
<proteinExistence type="predicted"/>
<reference evidence="2" key="1">
    <citation type="submission" date="2015-04" db="EMBL/GenBank/DDBJ databases">
        <authorList>
            <person name="Mushtaq Mamoona"/>
        </authorList>
    </citation>
    <scope>NUCLEOTIDE SEQUENCE [LARGE SCALE GENOMIC DNA]</scope>
    <source>
        <strain evidence="2">AN4859/03</strain>
    </source>
</reference>
<organism evidence="1 2">
    <name type="scientific">Brachyspira suanatina</name>
    <dbReference type="NCBI Taxonomy" id="381802"/>
    <lineage>
        <taxon>Bacteria</taxon>
        <taxon>Pseudomonadati</taxon>
        <taxon>Spirochaetota</taxon>
        <taxon>Spirochaetia</taxon>
        <taxon>Brachyspirales</taxon>
        <taxon>Brachyspiraceae</taxon>
        <taxon>Brachyspira</taxon>
    </lineage>
</organism>
<name>A0A0G4K7N0_9SPIR</name>
<protein>
    <submittedName>
        <fullName evidence="1">Uncharacterized protein</fullName>
    </submittedName>
</protein>
<dbReference type="RefSeq" id="WP_083997874.1">
    <property type="nucleotide sequence ID" value="NZ_CVLB01000001.1"/>
</dbReference>
<accession>A0A0G4K7N0</accession>
<dbReference type="Proteomes" id="UP000043763">
    <property type="component" value="Unassembled WGS sequence"/>
</dbReference>
<keyword evidence="2" id="KW-1185">Reference proteome</keyword>
<evidence type="ECO:0000313" key="2">
    <source>
        <dbReference type="Proteomes" id="UP000043763"/>
    </source>
</evidence>
<evidence type="ECO:0000313" key="1">
    <source>
        <dbReference type="EMBL" id="CRF33774.1"/>
    </source>
</evidence>
<dbReference type="AlphaFoldDB" id="A0A0G4K7N0"/>